<protein>
    <submittedName>
        <fullName evidence="9">Rhomboid family protein</fullName>
    </submittedName>
</protein>
<accession>A1ZJ05</accession>
<evidence type="ECO:0000256" key="3">
    <source>
        <dbReference type="ARBA" id="ARBA00022692"/>
    </source>
</evidence>
<dbReference type="AlphaFoldDB" id="A1ZJ05"/>
<feature type="transmembrane region" description="Helical" evidence="7">
    <location>
        <begin position="85"/>
        <end position="104"/>
    </location>
</feature>
<feature type="domain" description="Peptidase S54 rhomboid" evidence="8">
    <location>
        <begin position="45"/>
        <end position="103"/>
    </location>
</feature>
<dbReference type="Gene3D" id="1.20.1540.10">
    <property type="entry name" value="Rhomboid-like"/>
    <property type="match status" value="2"/>
</dbReference>
<dbReference type="GO" id="GO:0004252">
    <property type="term" value="F:serine-type endopeptidase activity"/>
    <property type="evidence" value="ECO:0007669"/>
    <property type="project" value="InterPro"/>
</dbReference>
<dbReference type="InterPro" id="IPR022764">
    <property type="entry name" value="Peptidase_S54_rhomboid_dom"/>
</dbReference>
<evidence type="ECO:0000259" key="8">
    <source>
        <dbReference type="Pfam" id="PF01694"/>
    </source>
</evidence>
<keyword evidence="10" id="KW-1185">Reference proteome</keyword>
<comment type="subcellular location">
    <subcellularLocation>
        <location evidence="1">Membrane</location>
        <topology evidence="1">Multi-pass membrane protein</topology>
    </subcellularLocation>
</comment>
<sequence length="322" mass="37190">MGNLTPIVRGLLIINVFVFFADSFISKDALSIYGTLWYVEFPEFKPWQLLTHMFLHADFFHLLGNMMGLFFFGPWLEQNWGARNFFIFYFACGFGGAAFQMVSFNQTYSDIHPKIEASQKEIKTHHKAILYVKKNPTPKAYAEYLKKYSPEIYKKEQDFLKSAFAAWNTSLELEKKDTSNLDEAAKQVLLKQKSFKEHFVTQIKRGASNREKEFKQQYSKMSDKYTWWRSQGYGLKMLGASGAIFGILIAFALFFPNVKMMLLFFPVPIKAKYFVAIYMVFTLYAAGGGNVGMANVAHLAHLGGAIVGFILARFWLWKYKYN</sequence>
<dbReference type="OrthoDB" id="9807874at2"/>
<dbReference type="Pfam" id="PF01694">
    <property type="entry name" value="Rhomboid"/>
    <property type="match status" value="2"/>
</dbReference>
<dbReference type="RefSeq" id="WP_002695923.1">
    <property type="nucleotide sequence ID" value="NZ_AAWS01000010.1"/>
</dbReference>
<feature type="transmembrane region" description="Helical" evidence="7">
    <location>
        <begin position="12"/>
        <end position="33"/>
    </location>
</feature>
<dbReference type="Proteomes" id="UP000004095">
    <property type="component" value="Unassembled WGS sequence"/>
</dbReference>
<comment type="similarity">
    <text evidence="2">Belongs to the peptidase S54 family.</text>
</comment>
<keyword evidence="3 7" id="KW-0812">Transmembrane</keyword>
<keyword evidence="6 7" id="KW-0472">Membrane</keyword>
<feature type="transmembrane region" description="Helical" evidence="7">
    <location>
        <begin position="233"/>
        <end position="255"/>
    </location>
</feature>
<feature type="transmembrane region" description="Helical" evidence="7">
    <location>
        <begin position="53"/>
        <end position="73"/>
    </location>
</feature>
<evidence type="ECO:0000313" key="9">
    <source>
        <dbReference type="EMBL" id="EAY29541.1"/>
    </source>
</evidence>
<evidence type="ECO:0000313" key="10">
    <source>
        <dbReference type="Proteomes" id="UP000004095"/>
    </source>
</evidence>
<evidence type="ECO:0000256" key="5">
    <source>
        <dbReference type="ARBA" id="ARBA00022989"/>
    </source>
</evidence>
<feature type="domain" description="Peptidase S54 rhomboid" evidence="8">
    <location>
        <begin position="236"/>
        <end position="314"/>
    </location>
</feature>
<evidence type="ECO:0000256" key="6">
    <source>
        <dbReference type="ARBA" id="ARBA00023136"/>
    </source>
</evidence>
<evidence type="ECO:0000256" key="1">
    <source>
        <dbReference type="ARBA" id="ARBA00004141"/>
    </source>
</evidence>
<feature type="transmembrane region" description="Helical" evidence="7">
    <location>
        <begin position="262"/>
        <end position="284"/>
    </location>
</feature>
<feature type="transmembrane region" description="Helical" evidence="7">
    <location>
        <begin position="296"/>
        <end position="316"/>
    </location>
</feature>
<keyword evidence="4" id="KW-0378">Hydrolase</keyword>
<dbReference type="PANTHER" id="PTHR43731">
    <property type="entry name" value="RHOMBOID PROTEASE"/>
    <property type="match status" value="1"/>
</dbReference>
<dbReference type="InterPro" id="IPR035952">
    <property type="entry name" value="Rhomboid-like_sf"/>
</dbReference>
<reference evidence="9 10" key="1">
    <citation type="submission" date="2007-01" db="EMBL/GenBank/DDBJ databases">
        <authorList>
            <person name="Haygood M."/>
            <person name="Podell S."/>
            <person name="Anderson C."/>
            <person name="Hopkinson B."/>
            <person name="Roe K."/>
            <person name="Barbeau K."/>
            <person name="Gaasterland T."/>
            <person name="Ferriera S."/>
            <person name="Johnson J."/>
            <person name="Kravitz S."/>
            <person name="Beeson K."/>
            <person name="Sutton G."/>
            <person name="Rogers Y.-H."/>
            <person name="Friedman R."/>
            <person name="Frazier M."/>
            <person name="Venter J.C."/>
        </authorList>
    </citation>
    <scope>NUCLEOTIDE SEQUENCE [LARGE SCALE GENOMIC DNA]</scope>
    <source>
        <strain evidence="9 10">ATCC 23134</strain>
    </source>
</reference>
<gene>
    <name evidence="9" type="ORF">M23134_00425</name>
</gene>
<name>A1ZJ05_MICM2</name>
<comment type="caution">
    <text evidence="9">The sequence shown here is derived from an EMBL/GenBank/DDBJ whole genome shotgun (WGS) entry which is preliminary data.</text>
</comment>
<organism evidence="9 10">
    <name type="scientific">Microscilla marina ATCC 23134</name>
    <dbReference type="NCBI Taxonomy" id="313606"/>
    <lineage>
        <taxon>Bacteria</taxon>
        <taxon>Pseudomonadati</taxon>
        <taxon>Bacteroidota</taxon>
        <taxon>Cytophagia</taxon>
        <taxon>Cytophagales</taxon>
        <taxon>Microscillaceae</taxon>
        <taxon>Microscilla</taxon>
    </lineage>
</organism>
<dbReference type="PANTHER" id="PTHR43731:SF14">
    <property type="entry name" value="PRESENILIN-ASSOCIATED RHOMBOID-LIKE PROTEIN, MITOCHONDRIAL"/>
    <property type="match status" value="1"/>
</dbReference>
<dbReference type="InterPro" id="IPR050925">
    <property type="entry name" value="Rhomboid_protease_S54"/>
</dbReference>
<evidence type="ECO:0000256" key="7">
    <source>
        <dbReference type="SAM" id="Phobius"/>
    </source>
</evidence>
<dbReference type="EMBL" id="AAWS01000010">
    <property type="protein sequence ID" value="EAY29541.1"/>
    <property type="molecule type" value="Genomic_DNA"/>
</dbReference>
<dbReference type="eggNOG" id="COG0705">
    <property type="taxonomic scope" value="Bacteria"/>
</dbReference>
<evidence type="ECO:0000256" key="2">
    <source>
        <dbReference type="ARBA" id="ARBA00009045"/>
    </source>
</evidence>
<dbReference type="SUPFAM" id="SSF144091">
    <property type="entry name" value="Rhomboid-like"/>
    <property type="match status" value="1"/>
</dbReference>
<proteinExistence type="inferred from homology"/>
<dbReference type="GO" id="GO:0016020">
    <property type="term" value="C:membrane"/>
    <property type="evidence" value="ECO:0007669"/>
    <property type="project" value="UniProtKB-SubCell"/>
</dbReference>
<keyword evidence="5 7" id="KW-1133">Transmembrane helix</keyword>
<evidence type="ECO:0000256" key="4">
    <source>
        <dbReference type="ARBA" id="ARBA00022801"/>
    </source>
</evidence>